<dbReference type="AlphaFoldDB" id="A0A9D4GAS3"/>
<dbReference type="InterPro" id="IPR032675">
    <property type="entry name" value="LRR_dom_sf"/>
</dbReference>
<protein>
    <submittedName>
        <fullName evidence="1">Uncharacterized protein</fullName>
    </submittedName>
</protein>
<accession>A0A9D4GAS3</accession>
<name>A0A9D4GAS3_DREPO</name>
<sequence length="445" mass="49253">MSTVLIIYLHHFKLFCLDSKSLASSEFQVWIVLDISDSSQCTYTPPVLPVMEEITLHGVTCSYTWPCSLLKIMLTRDHNLKCKLWNCYISACLDGEYSTLGTAICVSINTVNVEISMSLDDYIGMWKPLRGLNIKRLSLNGYYRDLRQLQILCISVGKYSPDLWEVLCDLSINRLSLNGGFNANHNESLSQSISAHTQLETLSIEVGEDSPCLWEALHSLNIKSLSLDGRDGGGVVVNYKESFCQSLLTLTLLDTLYIKVSEDIPGLWEALRGLNIKSLSLDGGKRGLRVKHKTSLSESLFSLTKLETLSVCVNEDSPGLWETIRGLKIKSLSLSGARVCVRVNHNESMCKSLSSLLHLETLSICVNEDSPGLWDAIRGGNIKSLSLGSWMGGLRVNHVESLSESLSSLIQLETLSICVDEDSPDLRKAIHGLHIKNVSLLVEDG</sequence>
<dbReference type="Gene3D" id="3.80.10.10">
    <property type="entry name" value="Ribonuclease Inhibitor"/>
    <property type="match status" value="1"/>
</dbReference>
<reference evidence="1" key="1">
    <citation type="journal article" date="2019" name="bioRxiv">
        <title>The Genome of the Zebra Mussel, Dreissena polymorpha: A Resource for Invasive Species Research.</title>
        <authorList>
            <person name="McCartney M.A."/>
            <person name="Auch B."/>
            <person name="Kono T."/>
            <person name="Mallez S."/>
            <person name="Zhang Y."/>
            <person name="Obille A."/>
            <person name="Becker A."/>
            <person name="Abrahante J.E."/>
            <person name="Garbe J."/>
            <person name="Badalamenti J.P."/>
            <person name="Herman A."/>
            <person name="Mangelson H."/>
            <person name="Liachko I."/>
            <person name="Sullivan S."/>
            <person name="Sone E.D."/>
            <person name="Koren S."/>
            <person name="Silverstein K.A.T."/>
            <person name="Beckman K.B."/>
            <person name="Gohl D.M."/>
        </authorList>
    </citation>
    <scope>NUCLEOTIDE SEQUENCE</scope>
    <source>
        <strain evidence="1">Duluth1</strain>
        <tissue evidence="1">Whole animal</tissue>
    </source>
</reference>
<evidence type="ECO:0000313" key="1">
    <source>
        <dbReference type="EMBL" id="KAH3811635.1"/>
    </source>
</evidence>
<dbReference type="SUPFAM" id="SSF52047">
    <property type="entry name" value="RNI-like"/>
    <property type="match status" value="1"/>
</dbReference>
<gene>
    <name evidence="1" type="ORF">DPMN_140047</name>
</gene>
<dbReference type="Proteomes" id="UP000828390">
    <property type="component" value="Unassembled WGS sequence"/>
</dbReference>
<organism evidence="1 2">
    <name type="scientific">Dreissena polymorpha</name>
    <name type="common">Zebra mussel</name>
    <name type="synonym">Mytilus polymorpha</name>
    <dbReference type="NCBI Taxonomy" id="45954"/>
    <lineage>
        <taxon>Eukaryota</taxon>
        <taxon>Metazoa</taxon>
        <taxon>Spiralia</taxon>
        <taxon>Lophotrochozoa</taxon>
        <taxon>Mollusca</taxon>
        <taxon>Bivalvia</taxon>
        <taxon>Autobranchia</taxon>
        <taxon>Heteroconchia</taxon>
        <taxon>Euheterodonta</taxon>
        <taxon>Imparidentia</taxon>
        <taxon>Neoheterodontei</taxon>
        <taxon>Myida</taxon>
        <taxon>Dreissenoidea</taxon>
        <taxon>Dreissenidae</taxon>
        <taxon>Dreissena</taxon>
    </lineage>
</organism>
<dbReference type="EMBL" id="JAIWYP010000006">
    <property type="protein sequence ID" value="KAH3811635.1"/>
    <property type="molecule type" value="Genomic_DNA"/>
</dbReference>
<reference evidence="1" key="2">
    <citation type="submission" date="2020-11" db="EMBL/GenBank/DDBJ databases">
        <authorList>
            <person name="McCartney M.A."/>
            <person name="Auch B."/>
            <person name="Kono T."/>
            <person name="Mallez S."/>
            <person name="Becker A."/>
            <person name="Gohl D.M."/>
            <person name="Silverstein K.A.T."/>
            <person name="Koren S."/>
            <person name="Bechman K.B."/>
            <person name="Herman A."/>
            <person name="Abrahante J.E."/>
            <person name="Garbe J."/>
        </authorList>
    </citation>
    <scope>NUCLEOTIDE SEQUENCE</scope>
    <source>
        <strain evidence="1">Duluth1</strain>
        <tissue evidence="1">Whole animal</tissue>
    </source>
</reference>
<evidence type="ECO:0000313" key="2">
    <source>
        <dbReference type="Proteomes" id="UP000828390"/>
    </source>
</evidence>
<keyword evidence="2" id="KW-1185">Reference proteome</keyword>
<comment type="caution">
    <text evidence="1">The sequence shown here is derived from an EMBL/GenBank/DDBJ whole genome shotgun (WGS) entry which is preliminary data.</text>
</comment>
<proteinExistence type="predicted"/>